<dbReference type="InterPro" id="IPR005484">
    <property type="entry name" value="Ribosomal_uL18_bac/plant/anim"/>
</dbReference>
<evidence type="ECO:0000256" key="7">
    <source>
        <dbReference type="HAMAP-Rule" id="MF_01337"/>
    </source>
</evidence>
<evidence type="ECO:0000256" key="4">
    <source>
        <dbReference type="ARBA" id="ARBA00022980"/>
    </source>
</evidence>
<evidence type="ECO:0000256" key="2">
    <source>
        <dbReference type="ARBA" id="ARBA00022730"/>
    </source>
</evidence>
<gene>
    <name evidence="7 8" type="primary">rplR</name>
    <name evidence="8" type="ORF">ABUE31_19195</name>
</gene>
<evidence type="ECO:0000256" key="6">
    <source>
        <dbReference type="ARBA" id="ARBA00035197"/>
    </source>
</evidence>
<comment type="caution">
    <text evidence="8">The sequence shown here is derived from an EMBL/GenBank/DDBJ whole genome shotgun (WGS) entry which is preliminary data.</text>
</comment>
<evidence type="ECO:0000313" key="8">
    <source>
        <dbReference type="EMBL" id="MEW9808118.1"/>
    </source>
</evidence>
<comment type="subunit">
    <text evidence="7">Part of the 50S ribosomal subunit; part of the 5S rRNA/L5/L18/L25 subcomplex. Contacts the 5S and 23S rRNAs.</text>
</comment>
<dbReference type="PANTHER" id="PTHR12899:SF3">
    <property type="entry name" value="LARGE RIBOSOMAL SUBUNIT PROTEIN UL18M"/>
    <property type="match status" value="1"/>
</dbReference>
<dbReference type="CDD" id="cd00432">
    <property type="entry name" value="Ribosomal_L18_L5e"/>
    <property type="match status" value="1"/>
</dbReference>
<dbReference type="Pfam" id="PF00861">
    <property type="entry name" value="Ribosomal_L18p"/>
    <property type="match status" value="1"/>
</dbReference>
<keyword evidence="9" id="KW-1185">Reference proteome</keyword>
<name>A0ABV3R4N4_9HYPH</name>
<keyword evidence="4 7" id="KW-0689">Ribosomal protein</keyword>
<dbReference type="Proteomes" id="UP001556196">
    <property type="component" value="Unassembled WGS sequence"/>
</dbReference>
<proteinExistence type="inferred from homology"/>
<keyword evidence="5 7" id="KW-0687">Ribonucleoprotein</keyword>
<dbReference type="Gene3D" id="3.30.420.100">
    <property type="match status" value="1"/>
</dbReference>
<comment type="similarity">
    <text evidence="1 7">Belongs to the universal ribosomal protein uL18 family.</text>
</comment>
<dbReference type="EMBL" id="JBFOCI010000007">
    <property type="protein sequence ID" value="MEW9808118.1"/>
    <property type="molecule type" value="Genomic_DNA"/>
</dbReference>
<protein>
    <recommendedName>
        <fullName evidence="6 7">Large ribosomal subunit protein uL18</fullName>
    </recommendedName>
</protein>
<dbReference type="PANTHER" id="PTHR12899">
    <property type="entry name" value="39S RIBOSOMAL PROTEIN L18, MITOCHONDRIAL"/>
    <property type="match status" value="1"/>
</dbReference>
<dbReference type="GO" id="GO:0005840">
    <property type="term" value="C:ribosome"/>
    <property type="evidence" value="ECO:0007669"/>
    <property type="project" value="UniProtKB-KW"/>
</dbReference>
<dbReference type="RefSeq" id="WP_367725343.1">
    <property type="nucleotide sequence ID" value="NZ_JBFOCI010000007.1"/>
</dbReference>
<dbReference type="SUPFAM" id="SSF53137">
    <property type="entry name" value="Translational machinery components"/>
    <property type="match status" value="1"/>
</dbReference>
<evidence type="ECO:0000256" key="3">
    <source>
        <dbReference type="ARBA" id="ARBA00022884"/>
    </source>
</evidence>
<comment type="function">
    <text evidence="7">This is one of the proteins that bind and probably mediate the attachment of the 5S RNA into the large ribosomal subunit, where it forms part of the central protuberance.</text>
</comment>
<evidence type="ECO:0000256" key="1">
    <source>
        <dbReference type="ARBA" id="ARBA00007116"/>
    </source>
</evidence>
<accession>A0ABV3R4N4</accession>
<sequence length="119" mass="12717">MASKESTQRRAQRIRRQIKAVANGRLRLSVHRSSKNIHAQIIDDAKGHTIASASTLEKDLKGSLKTGADVAAAAAVGKLVAERAAKAGVKEVVFDRGPYIYHGRVKALADAAREGGLDF</sequence>
<dbReference type="InterPro" id="IPR057268">
    <property type="entry name" value="Ribosomal_L18"/>
</dbReference>
<keyword evidence="3 7" id="KW-0694">RNA-binding</keyword>
<dbReference type="NCBIfam" id="TIGR00060">
    <property type="entry name" value="L18_bact"/>
    <property type="match status" value="1"/>
</dbReference>
<evidence type="ECO:0000256" key="5">
    <source>
        <dbReference type="ARBA" id="ARBA00023274"/>
    </source>
</evidence>
<dbReference type="HAMAP" id="MF_01337_B">
    <property type="entry name" value="Ribosomal_uL18_B"/>
    <property type="match status" value="1"/>
</dbReference>
<dbReference type="InterPro" id="IPR004389">
    <property type="entry name" value="Ribosomal_uL18_bac-type"/>
</dbReference>
<organism evidence="8 9">
    <name type="scientific">Mesorhizobium marinum</name>
    <dbReference type="NCBI Taxonomy" id="3228790"/>
    <lineage>
        <taxon>Bacteria</taxon>
        <taxon>Pseudomonadati</taxon>
        <taxon>Pseudomonadota</taxon>
        <taxon>Alphaproteobacteria</taxon>
        <taxon>Hyphomicrobiales</taxon>
        <taxon>Phyllobacteriaceae</taxon>
        <taxon>Mesorhizobium</taxon>
    </lineage>
</organism>
<reference evidence="8 9" key="1">
    <citation type="submission" date="2024-06" db="EMBL/GenBank/DDBJ databases">
        <authorList>
            <person name="Tuo L."/>
        </authorList>
    </citation>
    <scope>NUCLEOTIDE SEQUENCE [LARGE SCALE GENOMIC DNA]</scope>
    <source>
        <strain evidence="8 9">ZMM04-5</strain>
    </source>
</reference>
<keyword evidence="2 7" id="KW-0699">rRNA-binding</keyword>
<evidence type="ECO:0000313" key="9">
    <source>
        <dbReference type="Proteomes" id="UP001556196"/>
    </source>
</evidence>